<dbReference type="Gene3D" id="3.10.180.10">
    <property type="entry name" value="2,3-Dihydroxybiphenyl 1,2-Dioxygenase, domain 1"/>
    <property type="match status" value="1"/>
</dbReference>
<dbReference type="InterPro" id="IPR029068">
    <property type="entry name" value="Glyas_Bleomycin-R_OHBP_Dase"/>
</dbReference>
<keyword evidence="3" id="KW-1185">Reference proteome</keyword>
<reference evidence="2 3" key="1">
    <citation type="submission" date="2016-10" db="EMBL/GenBank/DDBJ databases">
        <authorList>
            <person name="Varghese N."/>
            <person name="Submissions S."/>
        </authorList>
    </citation>
    <scope>NUCLEOTIDE SEQUENCE [LARGE SCALE GENOMIC DNA]</scope>
    <source>
        <strain evidence="2 3">DSM 13796</strain>
    </source>
</reference>
<dbReference type="InterPro" id="IPR004360">
    <property type="entry name" value="Glyas_Fos-R_dOase_dom"/>
</dbReference>
<dbReference type="RefSeq" id="WP_061802607.1">
    <property type="nucleotide sequence ID" value="NZ_FOXX01000013.1"/>
</dbReference>
<protein>
    <submittedName>
        <fullName evidence="2">Glyoxalase/Bleomycin resistance protein/Dioxygenase superfamily protein</fullName>
    </submittedName>
</protein>
<dbReference type="InterPro" id="IPR037523">
    <property type="entry name" value="VOC_core"/>
</dbReference>
<dbReference type="CDD" id="cd06587">
    <property type="entry name" value="VOC"/>
    <property type="match status" value="1"/>
</dbReference>
<accession>A0A1I6BS44</accession>
<sequence length="157" mass="18600">MIKNLYETHLKVKNLEESISFYKKLGLQLAFQIEERRRAFFFIGETKQMLGLQEVKEGEEVIRDHFAFSVEMKDLEASLQWLREKEIEIPKDFFGKAPIEPIVHMWMPAASVYFIDPNGHSLEFLTLLSDEPVYKEDIVYLSEWRTCYKSRGNQEKS</sequence>
<dbReference type="PROSITE" id="PS51819">
    <property type="entry name" value="VOC"/>
    <property type="match status" value="1"/>
</dbReference>
<proteinExistence type="predicted"/>
<evidence type="ECO:0000313" key="2">
    <source>
        <dbReference type="EMBL" id="SFQ83677.1"/>
    </source>
</evidence>
<gene>
    <name evidence="2" type="ORF">SAMN02745910_04079</name>
</gene>
<name>A0A1I6BS44_9BACI</name>
<feature type="domain" description="VOC" evidence="1">
    <location>
        <begin position="4"/>
        <end position="127"/>
    </location>
</feature>
<evidence type="ECO:0000313" key="3">
    <source>
        <dbReference type="Proteomes" id="UP000182762"/>
    </source>
</evidence>
<dbReference type="EMBL" id="FOXX01000013">
    <property type="protein sequence ID" value="SFQ83677.1"/>
    <property type="molecule type" value="Genomic_DNA"/>
</dbReference>
<comment type="caution">
    <text evidence="2">The sequence shown here is derived from an EMBL/GenBank/DDBJ whole genome shotgun (WGS) entry which is preliminary data.</text>
</comment>
<organism evidence="2 3">
    <name type="scientific">Priestia endophytica DSM 13796</name>
    <dbReference type="NCBI Taxonomy" id="1121089"/>
    <lineage>
        <taxon>Bacteria</taxon>
        <taxon>Bacillati</taxon>
        <taxon>Bacillota</taxon>
        <taxon>Bacilli</taxon>
        <taxon>Bacillales</taxon>
        <taxon>Bacillaceae</taxon>
        <taxon>Priestia</taxon>
    </lineage>
</organism>
<dbReference type="Pfam" id="PF00903">
    <property type="entry name" value="Glyoxalase"/>
    <property type="match status" value="1"/>
</dbReference>
<dbReference type="GeneID" id="93712646"/>
<dbReference type="SUPFAM" id="SSF54593">
    <property type="entry name" value="Glyoxalase/Bleomycin resistance protein/Dihydroxybiphenyl dioxygenase"/>
    <property type="match status" value="1"/>
</dbReference>
<evidence type="ECO:0000259" key="1">
    <source>
        <dbReference type="PROSITE" id="PS51819"/>
    </source>
</evidence>
<dbReference type="Proteomes" id="UP000182762">
    <property type="component" value="Unassembled WGS sequence"/>
</dbReference>